<dbReference type="RefSeq" id="WP_377166667.1">
    <property type="nucleotide sequence ID" value="NZ_JBHSMQ010000004.1"/>
</dbReference>
<evidence type="ECO:0000256" key="6">
    <source>
        <dbReference type="ARBA" id="ARBA00023136"/>
    </source>
</evidence>
<evidence type="ECO:0000313" key="9">
    <source>
        <dbReference type="EMBL" id="MFC5455510.1"/>
    </source>
</evidence>
<feature type="transmembrane region" description="Helical" evidence="7">
    <location>
        <begin position="136"/>
        <end position="155"/>
    </location>
</feature>
<dbReference type="InterPro" id="IPR036259">
    <property type="entry name" value="MFS_trans_sf"/>
</dbReference>
<keyword evidence="10" id="KW-1185">Reference proteome</keyword>
<dbReference type="Pfam" id="PF03825">
    <property type="entry name" value="Nuc_H_symport"/>
    <property type="match status" value="1"/>
</dbReference>
<feature type="transmembrane region" description="Helical" evidence="7">
    <location>
        <begin position="12"/>
        <end position="35"/>
    </location>
</feature>
<dbReference type="PANTHER" id="PTHR23522">
    <property type="entry name" value="BLL5896 PROTEIN"/>
    <property type="match status" value="1"/>
</dbReference>
<feature type="transmembrane region" description="Helical" evidence="7">
    <location>
        <begin position="341"/>
        <end position="360"/>
    </location>
</feature>
<evidence type="ECO:0000256" key="2">
    <source>
        <dbReference type="ARBA" id="ARBA00022448"/>
    </source>
</evidence>
<comment type="caution">
    <text evidence="9">The sequence shown here is derived from an EMBL/GenBank/DDBJ whole genome shotgun (WGS) entry which is preliminary data.</text>
</comment>
<sequence length="411" mass="45317">MTASPAQSSIKFKLFLMMILEIAIWGAWQIKIFSYMGMLNFTPDQQWLVGSSFGIASIVGIFFSNQFADRNFSAERFLAFSHLVGGIALIATAFQTSFWPFFSCFVVYCLLYVPTISVTNSLAFANLKDPAKDFGFVRMGGTIGWIIVSWPFIFLLSEKAGASETKWVFIVAGIISLVLAAFSLTLPHTPPRKDAEGMDKVAWIKALKLLGNPFVLVLFIVTFIDSTIHNGYFVVIDPFLQRVGISANMSMVVSSIGQVAEILTMLILGSVLKKIGWKSTLIIGIIGHAARFSIFAFFGTPENQWLIIAVQVLHGICYAFFFVTVYIFVDAVFPKDIRSSAQGLFNLLILGIGMVVASKIFPQLVASYTHDGLVDYHKLFLVPTGMALAGIVLLALFFRPPTHGPEGEVKH</sequence>
<dbReference type="PROSITE" id="PS50850">
    <property type="entry name" value="MFS"/>
    <property type="match status" value="1"/>
</dbReference>
<keyword evidence="4 7" id="KW-0812">Transmembrane</keyword>
<organism evidence="9 10">
    <name type="scientific">Prosthecobacter fluviatilis</name>
    <dbReference type="NCBI Taxonomy" id="445931"/>
    <lineage>
        <taxon>Bacteria</taxon>
        <taxon>Pseudomonadati</taxon>
        <taxon>Verrucomicrobiota</taxon>
        <taxon>Verrucomicrobiia</taxon>
        <taxon>Verrucomicrobiales</taxon>
        <taxon>Verrucomicrobiaceae</taxon>
        <taxon>Prosthecobacter</taxon>
    </lineage>
</organism>
<comment type="subcellular location">
    <subcellularLocation>
        <location evidence="1">Cell membrane</location>
        <topology evidence="1">Multi-pass membrane protein</topology>
    </subcellularLocation>
</comment>
<dbReference type="PANTHER" id="PTHR23522:SF4">
    <property type="entry name" value="NUCLEOSIDE PERMEASE NUPG-RELATED"/>
    <property type="match status" value="1"/>
</dbReference>
<dbReference type="EMBL" id="JBHSMQ010000004">
    <property type="protein sequence ID" value="MFC5455510.1"/>
    <property type="molecule type" value="Genomic_DNA"/>
</dbReference>
<accession>A0ABW0KPY1</accession>
<name>A0ABW0KPY1_9BACT</name>
<feature type="transmembrane region" description="Helical" evidence="7">
    <location>
        <begin position="305"/>
        <end position="329"/>
    </location>
</feature>
<dbReference type="SUPFAM" id="SSF103473">
    <property type="entry name" value="MFS general substrate transporter"/>
    <property type="match status" value="1"/>
</dbReference>
<protein>
    <submittedName>
        <fullName evidence="9">Nucleoside permease</fullName>
    </submittedName>
</protein>
<evidence type="ECO:0000259" key="8">
    <source>
        <dbReference type="PROSITE" id="PS50850"/>
    </source>
</evidence>
<dbReference type="Proteomes" id="UP001596052">
    <property type="component" value="Unassembled WGS sequence"/>
</dbReference>
<evidence type="ECO:0000256" key="1">
    <source>
        <dbReference type="ARBA" id="ARBA00004651"/>
    </source>
</evidence>
<feature type="transmembrane region" description="Helical" evidence="7">
    <location>
        <begin position="47"/>
        <end position="65"/>
    </location>
</feature>
<evidence type="ECO:0000256" key="4">
    <source>
        <dbReference type="ARBA" id="ARBA00022692"/>
    </source>
</evidence>
<feature type="transmembrane region" description="Helical" evidence="7">
    <location>
        <begin position="105"/>
        <end position="124"/>
    </location>
</feature>
<feature type="transmembrane region" description="Helical" evidence="7">
    <location>
        <begin position="244"/>
        <end position="268"/>
    </location>
</feature>
<feature type="transmembrane region" description="Helical" evidence="7">
    <location>
        <begin position="77"/>
        <end position="99"/>
    </location>
</feature>
<evidence type="ECO:0000313" key="10">
    <source>
        <dbReference type="Proteomes" id="UP001596052"/>
    </source>
</evidence>
<reference evidence="10" key="1">
    <citation type="journal article" date="2019" name="Int. J. Syst. Evol. Microbiol.">
        <title>The Global Catalogue of Microorganisms (GCM) 10K type strain sequencing project: providing services to taxonomists for standard genome sequencing and annotation.</title>
        <authorList>
            <consortium name="The Broad Institute Genomics Platform"/>
            <consortium name="The Broad Institute Genome Sequencing Center for Infectious Disease"/>
            <person name="Wu L."/>
            <person name="Ma J."/>
        </authorList>
    </citation>
    <scope>NUCLEOTIDE SEQUENCE [LARGE SCALE GENOMIC DNA]</scope>
    <source>
        <strain evidence="10">CGMCC 4.1469</strain>
    </source>
</reference>
<gene>
    <name evidence="9" type="ORF">ACFQDI_11635</name>
</gene>
<evidence type="ECO:0000256" key="7">
    <source>
        <dbReference type="SAM" id="Phobius"/>
    </source>
</evidence>
<keyword evidence="6 7" id="KW-0472">Membrane</keyword>
<dbReference type="InterPro" id="IPR020846">
    <property type="entry name" value="MFS_dom"/>
</dbReference>
<dbReference type="Gene3D" id="1.20.1250.20">
    <property type="entry name" value="MFS general substrate transporter like domains"/>
    <property type="match status" value="2"/>
</dbReference>
<feature type="domain" description="Major facilitator superfamily (MFS) profile" evidence="8">
    <location>
        <begin position="214"/>
        <end position="411"/>
    </location>
</feature>
<keyword evidence="5 7" id="KW-1133">Transmembrane helix</keyword>
<evidence type="ECO:0000256" key="5">
    <source>
        <dbReference type="ARBA" id="ARBA00022989"/>
    </source>
</evidence>
<feature type="transmembrane region" description="Helical" evidence="7">
    <location>
        <begin position="206"/>
        <end position="224"/>
    </location>
</feature>
<feature type="transmembrane region" description="Helical" evidence="7">
    <location>
        <begin position="380"/>
        <end position="398"/>
    </location>
</feature>
<feature type="transmembrane region" description="Helical" evidence="7">
    <location>
        <begin position="280"/>
        <end position="299"/>
    </location>
</feature>
<evidence type="ECO:0000256" key="3">
    <source>
        <dbReference type="ARBA" id="ARBA00022475"/>
    </source>
</evidence>
<keyword evidence="3" id="KW-1003">Cell membrane</keyword>
<proteinExistence type="predicted"/>
<feature type="transmembrane region" description="Helical" evidence="7">
    <location>
        <begin position="167"/>
        <end position="186"/>
    </location>
</feature>
<dbReference type="CDD" id="cd06177">
    <property type="entry name" value="MFS_NHS"/>
    <property type="match status" value="1"/>
</dbReference>
<dbReference type="InterPro" id="IPR004740">
    <property type="entry name" value="Nuc_H_symport"/>
</dbReference>
<keyword evidence="2" id="KW-0813">Transport</keyword>